<keyword evidence="2" id="KW-1185">Reference proteome</keyword>
<name>A0ACD4D1A3_9HYPH</name>
<protein>
    <submittedName>
        <fullName evidence="1">LysR family transcriptional regulator</fullName>
    </submittedName>
</protein>
<organism evidence="1 2">
    <name type="scientific">Phyllobacterium zundukense</name>
    <dbReference type="NCBI Taxonomy" id="1867719"/>
    <lineage>
        <taxon>Bacteria</taxon>
        <taxon>Pseudomonadati</taxon>
        <taxon>Pseudomonadota</taxon>
        <taxon>Alphaproteobacteria</taxon>
        <taxon>Hyphomicrobiales</taxon>
        <taxon>Phyllobacteriaceae</taxon>
        <taxon>Phyllobacterium</taxon>
    </lineage>
</organism>
<reference evidence="1" key="1">
    <citation type="submission" date="2022-09" db="EMBL/GenBank/DDBJ databases">
        <title>Interaction between co-microsymbionts with complementary sets of symbiotic genes in legume-rhizobium systems.</title>
        <authorList>
            <person name="Safronova V."/>
            <person name="Sazanova A."/>
            <person name="Afonin A."/>
            <person name="Chirak E."/>
        </authorList>
    </citation>
    <scope>NUCLEOTIDE SEQUENCE</scope>
    <source>
        <strain evidence="1">A18/3m</strain>
    </source>
</reference>
<dbReference type="EMBL" id="CP104973">
    <property type="protein sequence ID" value="UXN59500.1"/>
    <property type="molecule type" value="Genomic_DNA"/>
</dbReference>
<accession>A0ACD4D1A3</accession>
<dbReference type="Proteomes" id="UP001061991">
    <property type="component" value="Chromosome"/>
</dbReference>
<proteinExistence type="predicted"/>
<evidence type="ECO:0000313" key="2">
    <source>
        <dbReference type="Proteomes" id="UP001061991"/>
    </source>
</evidence>
<sequence length="306" mass="33544">MDRLAGIQEFVAVVDAGGFSAAAEKLHLSRSAVGKTIARLEARLGVRLCHRTTRSFTLTSDGHTFYEHCLSVLAAIDVGEAAVASEKNEPSGRLRLSVPVLFGRRCVAPVIFELARRHPQLRFEVSFTDRPVDLVAEGYDLVVRNAGLPDTADLVARRIARQRMTICAAPSYLAAHGTPATLDDMATHQAILYGQNGNIRSWLFPDGKKGYRTALVNSRIVFDDLETVADAATDGLGLAWLPYWLIGDRVNEGKLVQVLADVESMVFDTHAVWPKAPFMPARIRILIDTLAERLPGITGDSQELDR</sequence>
<evidence type="ECO:0000313" key="1">
    <source>
        <dbReference type="EMBL" id="UXN59500.1"/>
    </source>
</evidence>
<gene>
    <name evidence="1" type="ORF">N8E88_23345</name>
</gene>